<sequence>MILKGIPDSFKPFAVHVTQSDTALTFMDLKTKLRSFEETEKFKIDKSDNVMKAVNSSDNVTGARGRPGTLLVDCGATSHIVTDITKFVSFDESFCPEEHYMELADGTREKNTAKKRGTARLFCRPPWA</sequence>
<name>A0A9Q0YEP2_HOLLE</name>
<evidence type="ECO:0000313" key="1">
    <source>
        <dbReference type="EMBL" id="KAJ8021025.1"/>
    </source>
</evidence>
<evidence type="ECO:0000313" key="2">
    <source>
        <dbReference type="Proteomes" id="UP001152320"/>
    </source>
</evidence>
<reference evidence="1" key="1">
    <citation type="submission" date="2021-10" db="EMBL/GenBank/DDBJ databases">
        <title>Tropical sea cucumber genome reveals ecological adaptation and Cuvierian tubules defense mechanism.</title>
        <authorList>
            <person name="Chen T."/>
        </authorList>
    </citation>
    <scope>NUCLEOTIDE SEQUENCE</scope>
    <source>
        <strain evidence="1">Nanhai2018</strain>
        <tissue evidence="1">Muscle</tissue>
    </source>
</reference>
<dbReference type="OrthoDB" id="8962967at2759"/>
<keyword evidence="2" id="KW-1185">Reference proteome</keyword>
<proteinExistence type="predicted"/>
<dbReference type="EMBL" id="JAIZAY010000022">
    <property type="protein sequence ID" value="KAJ8021025.1"/>
    <property type="molecule type" value="Genomic_DNA"/>
</dbReference>
<gene>
    <name evidence="1" type="ORF">HOLleu_40779</name>
</gene>
<comment type="caution">
    <text evidence="1">The sequence shown here is derived from an EMBL/GenBank/DDBJ whole genome shotgun (WGS) entry which is preliminary data.</text>
</comment>
<protein>
    <submittedName>
        <fullName evidence="1">Uncharacterized protein</fullName>
    </submittedName>
</protein>
<dbReference type="Proteomes" id="UP001152320">
    <property type="component" value="Chromosome 22"/>
</dbReference>
<organism evidence="1 2">
    <name type="scientific">Holothuria leucospilota</name>
    <name type="common">Black long sea cucumber</name>
    <name type="synonym">Mertensiothuria leucospilota</name>
    <dbReference type="NCBI Taxonomy" id="206669"/>
    <lineage>
        <taxon>Eukaryota</taxon>
        <taxon>Metazoa</taxon>
        <taxon>Echinodermata</taxon>
        <taxon>Eleutherozoa</taxon>
        <taxon>Echinozoa</taxon>
        <taxon>Holothuroidea</taxon>
        <taxon>Aspidochirotacea</taxon>
        <taxon>Aspidochirotida</taxon>
        <taxon>Holothuriidae</taxon>
        <taxon>Holothuria</taxon>
    </lineage>
</organism>
<accession>A0A9Q0YEP2</accession>
<dbReference type="AlphaFoldDB" id="A0A9Q0YEP2"/>